<keyword evidence="1" id="KW-0175">Coiled coil</keyword>
<reference evidence="2 3" key="1">
    <citation type="submission" date="2021-06" db="EMBL/GenBank/DDBJ databases">
        <authorList>
            <person name="Sun Q."/>
            <person name="Li D."/>
        </authorList>
    </citation>
    <scope>NUCLEOTIDE SEQUENCE [LARGE SCALE GENOMIC DNA]</scope>
    <source>
        <strain evidence="2 3">N19</strain>
    </source>
</reference>
<feature type="coiled-coil region" evidence="1">
    <location>
        <begin position="189"/>
        <end position="246"/>
    </location>
</feature>
<dbReference type="InterPro" id="IPR025503">
    <property type="entry name" value="DUF4391"/>
</dbReference>
<protein>
    <submittedName>
        <fullName evidence="2">DUF4391 domain-containing protein</fullName>
    </submittedName>
</protein>
<accession>A0ABS6DUE8</accession>
<evidence type="ECO:0000313" key="3">
    <source>
        <dbReference type="Proteomes" id="UP001196301"/>
    </source>
</evidence>
<gene>
    <name evidence="2" type="ORF">KQI20_03290</name>
</gene>
<evidence type="ECO:0000256" key="1">
    <source>
        <dbReference type="SAM" id="Coils"/>
    </source>
</evidence>
<dbReference type="RefSeq" id="WP_216568584.1">
    <property type="nucleotide sequence ID" value="NZ_JAHLOQ010000005.1"/>
</dbReference>
<comment type="caution">
    <text evidence="2">The sequence shown here is derived from an EMBL/GenBank/DDBJ whole genome shotgun (WGS) entry which is preliminary data.</text>
</comment>
<name>A0ABS6DUE8_9FIRM</name>
<evidence type="ECO:0000313" key="2">
    <source>
        <dbReference type="EMBL" id="MBU5335455.1"/>
    </source>
</evidence>
<organism evidence="2 3">
    <name type="scientific">Intestinibacter bartlettii</name>
    <dbReference type="NCBI Taxonomy" id="261299"/>
    <lineage>
        <taxon>Bacteria</taxon>
        <taxon>Bacillati</taxon>
        <taxon>Bacillota</taxon>
        <taxon>Clostridia</taxon>
        <taxon>Peptostreptococcales</taxon>
        <taxon>Peptostreptococcaceae</taxon>
        <taxon>Intestinibacter</taxon>
    </lineage>
</organism>
<sequence>MFELLGLDKVKYLGRKLDKKMFYDNGDLSKEDKRIFIDYIDRIEMSYVLNSSTINIAPFVNDEYYYEAIVYLKVKLKQKDKIDKISKIINNNIPNPLVIIYEFDKEYSISTAIKRLSKTEKNKTVVEESNTTNWLNISSLSENDKKFIDSISLSKIPYTNLFDFYKTINDKIYLFNMSDKIGEYEDISDKKTLEENKQISEKIEKLEVELKKTLSKLKRESQFNKKMELNVKATEINREIENLKGKLK</sequence>
<dbReference type="Pfam" id="PF14335">
    <property type="entry name" value="DUF4391"/>
    <property type="match status" value="1"/>
</dbReference>
<keyword evidence="3" id="KW-1185">Reference proteome</keyword>
<dbReference type="EMBL" id="JAHLOQ010000005">
    <property type="protein sequence ID" value="MBU5335455.1"/>
    <property type="molecule type" value="Genomic_DNA"/>
</dbReference>
<dbReference type="Proteomes" id="UP001196301">
    <property type="component" value="Unassembled WGS sequence"/>
</dbReference>
<proteinExistence type="predicted"/>